<evidence type="ECO:0000313" key="1">
    <source>
        <dbReference type="EMBL" id="KAH6927797.1"/>
    </source>
</evidence>
<organism evidence="1 2">
    <name type="scientific">Hyalomma asiaticum</name>
    <name type="common">Tick</name>
    <dbReference type="NCBI Taxonomy" id="266040"/>
    <lineage>
        <taxon>Eukaryota</taxon>
        <taxon>Metazoa</taxon>
        <taxon>Ecdysozoa</taxon>
        <taxon>Arthropoda</taxon>
        <taxon>Chelicerata</taxon>
        <taxon>Arachnida</taxon>
        <taxon>Acari</taxon>
        <taxon>Parasitiformes</taxon>
        <taxon>Ixodida</taxon>
        <taxon>Ixodoidea</taxon>
        <taxon>Ixodidae</taxon>
        <taxon>Hyalomminae</taxon>
        <taxon>Hyalomma</taxon>
    </lineage>
</organism>
<sequence length="771" mass="84629">MPTATSAPVPPCVPPKSPDRLTPKVTSSGQRDQTRSDGTQEDILRAQPAAVANPRESHHSAMQPPSTTPNFEAVAKTQLASVDKGAPTTETPPVAPVLEAVPSATTVAAAPGATFRPQNASTTSTHSGPGTSRASRHSATSTAVYKKRRASSASSKRSVLMLLAHGAWVVLVIGTLIVVLFILLTHSAQEPVEGNAPKVEQYCHTKDCEQHAQLILSKVNMNVDPCEDLNAFACSHWEPQGESYDNYGGALDSEAFHSWFANFRRSLGEGSAHLQAGARALTMFGSCLWHRTNANESEHGKRVLREFMTKLRIPWPDEPSADVDPLGPLPLQQRSEPPPRHDLPKPAGATSEGPAESRGNGGSHRPLLMSLGGFVGYWSVHNSEIVHKRNYIMYWDMFYKAFGANRPLKSEAYVQQVVAVERDVLEEFVGVVNNEKKEPARFQLSDFGNHTPNLPASRWIEQLDAFTPRIMASGDDSAGNHRGFAPSDTLTVTDTAILRAVNRLFGTHNSTMLLRHISWFFIQASGTVFGALADRDLLVAKYGDKMKASVRRHVFCATEVEDAYGPLVSALYVFPRFTARIRFAIDDTFANEAAEKTSSLAWADNATRWAATAKLRNARTVLWPPDTFLTNEVLTETYANFSANLTFAGSLFIDYWIDAQRNLQALYDDPSLRDVLSLPPNYVLPYFNYNYLQNRVVISVAALNGVLRAVQATPAVVYGGLGFSYARQLLRALDSGGLNIDAEGNIVPNTWASPQWKKAMRERQRKSPVYS</sequence>
<name>A0ACB7RY07_HYAAI</name>
<accession>A0ACB7RY07</accession>
<reference evidence="1" key="1">
    <citation type="submission" date="2020-05" db="EMBL/GenBank/DDBJ databases">
        <title>Large-scale comparative analyses of tick genomes elucidate their genetic diversity and vector capacities.</title>
        <authorList>
            <person name="Jia N."/>
            <person name="Wang J."/>
            <person name="Shi W."/>
            <person name="Du L."/>
            <person name="Sun Y."/>
            <person name="Zhan W."/>
            <person name="Jiang J."/>
            <person name="Wang Q."/>
            <person name="Zhang B."/>
            <person name="Ji P."/>
            <person name="Sakyi L.B."/>
            <person name="Cui X."/>
            <person name="Yuan T."/>
            <person name="Jiang B."/>
            <person name="Yang W."/>
            <person name="Lam T.T.-Y."/>
            <person name="Chang Q."/>
            <person name="Ding S."/>
            <person name="Wang X."/>
            <person name="Zhu J."/>
            <person name="Ruan X."/>
            <person name="Zhao L."/>
            <person name="Wei J."/>
            <person name="Que T."/>
            <person name="Du C."/>
            <person name="Cheng J."/>
            <person name="Dai P."/>
            <person name="Han X."/>
            <person name="Huang E."/>
            <person name="Gao Y."/>
            <person name="Liu J."/>
            <person name="Shao H."/>
            <person name="Ye R."/>
            <person name="Li L."/>
            <person name="Wei W."/>
            <person name="Wang X."/>
            <person name="Wang C."/>
            <person name="Yang T."/>
            <person name="Huo Q."/>
            <person name="Li W."/>
            <person name="Guo W."/>
            <person name="Chen H."/>
            <person name="Zhou L."/>
            <person name="Ni X."/>
            <person name="Tian J."/>
            <person name="Zhou Y."/>
            <person name="Sheng Y."/>
            <person name="Liu T."/>
            <person name="Pan Y."/>
            <person name="Xia L."/>
            <person name="Li J."/>
            <person name="Zhao F."/>
            <person name="Cao W."/>
        </authorList>
    </citation>
    <scope>NUCLEOTIDE SEQUENCE</scope>
    <source>
        <strain evidence="1">Hyas-2018</strain>
    </source>
</reference>
<dbReference type="Proteomes" id="UP000821845">
    <property type="component" value="Chromosome 6"/>
</dbReference>
<gene>
    <name evidence="1" type="ORF">HPB50_008631</name>
</gene>
<comment type="caution">
    <text evidence="1">The sequence shown here is derived from an EMBL/GenBank/DDBJ whole genome shotgun (WGS) entry which is preliminary data.</text>
</comment>
<keyword evidence="2" id="KW-1185">Reference proteome</keyword>
<evidence type="ECO:0000313" key="2">
    <source>
        <dbReference type="Proteomes" id="UP000821845"/>
    </source>
</evidence>
<protein>
    <submittedName>
        <fullName evidence="1">Uncharacterized protein</fullName>
    </submittedName>
</protein>
<proteinExistence type="predicted"/>
<dbReference type="EMBL" id="CM023486">
    <property type="protein sequence ID" value="KAH6927797.1"/>
    <property type="molecule type" value="Genomic_DNA"/>
</dbReference>